<feature type="transmembrane region" description="Helical" evidence="6">
    <location>
        <begin position="45"/>
        <end position="65"/>
    </location>
</feature>
<keyword evidence="5 6" id="KW-0472">Membrane</keyword>
<evidence type="ECO:0000313" key="7">
    <source>
        <dbReference type="EMBL" id="AFT86224.1"/>
    </source>
</evidence>
<feature type="transmembrane region" description="Helical" evidence="6">
    <location>
        <begin position="328"/>
        <end position="348"/>
    </location>
</feature>
<keyword evidence="4 6" id="KW-1133">Transmembrane helix</keyword>
<dbReference type="EMBL" id="CP003863">
    <property type="protein sequence ID" value="AFT86224.1"/>
    <property type="molecule type" value="Genomic_DNA"/>
</dbReference>
<proteinExistence type="inferred from homology"/>
<reference evidence="7 8" key="1">
    <citation type="journal article" date="2012" name="J. Bacteriol.">
        <title>Complete Genome Sequence of Burkholderia phenoliruptrix BR3459a (CLA1), a Heat-Tolerant, Nitrogen-Fixing Symbiont of Mimosa flocculosa.</title>
        <authorList>
            <person name="de Oliveira Cunha C."/>
            <person name="Goda Zuleta L.F."/>
            <person name="Paula de Almeida L.G."/>
            <person name="Prioli Ciapina L."/>
            <person name="Lustrino Borges W."/>
            <person name="Pitard R.M."/>
            <person name="Baldani J.I."/>
            <person name="Straliotto R."/>
            <person name="de Faria S.M."/>
            <person name="Hungria M."/>
            <person name="Sousa Cavada B."/>
            <person name="Mercante F.M."/>
            <person name="Ribeiro de Vasconcelos A.T."/>
        </authorList>
    </citation>
    <scope>NUCLEOTIDE SEQUENCE [LARGE SCALE GENOMIC DNA]</scope>
    <source>
        <strain evidence="7 8">BR3459a</strain>
    </source>
</reference>
<evidence type="ECO:0000256" key="2">
    <source>
        <dbReference type="ARBA" id="ARBA00006434"/>
    </source>
</evidence>
<feature type="transmembrane region" description="Helical" evidence="6">
    <location>
        <begin position="216"/>
        <end position="245"/>
    </location>
</feature>
<dbReference type="GO" id="GO:0022857">
    <property type="term" value="F:transmembrane transporter activity"/>
    <property type="evidence" value="ECO:0007669"/>
    <property type="project" value="InterPro"/>
</dbReference>
<feature type="transmembrane region" description="Helical" evidence="6">
    <location>
        <begin position="385"/>
        <end position="405"/>
    </location>
</feature>
<feature type="transmembrane region" description="Helical" evidence="6">
    <location>
        <begin position="265"/>
        <end position="287"/>
    </location>
</feature>
<gene>
    <name evidence="7" type="ORF">BUPH_02654</name>
</gene>
<feature type="transmembrane region" description="Helical" evidence="6">
    <location>
        <begin position="307"/>
        <end position="322"/>
    </location>
</feature>
<name>K0DS66_9BURK</name>
<dbReference type="HOGENOM" id="CLU_051325_0_0_4"/>
<evidence type="ECO:0000256" key="3">
    <source>
        <dbReference type="ARBA" id="ARBA00022692"/>
    </source>
</evidence>
<dbReference type="STRING" id="1229205.BUPH_02654"/>
<sequence>MEARMLQRNLGAVQVAALLVSASYGVAFLLGSGEMAVHSGMAGSLYPIITALGMLALALAAPTLWRGRQLIWDVFGERYGPVVRKLVALLSLVWMAGVLAAQIHGGIAVLVAVGLPPTYALTLIAAALLVMSSIELGVASMFFACCLLATNIVLVHALIDCDGLNVYLHAWPSFFQAVRAAPRAETLVTIAAVGFLVITGSDYQQFAIAARRARDAWLGCTLASLFLMVCGFLPAATIVAALHAGRLAGLTDTASSLPWIMLQTSGTMGMVCVGVILLAALGSGTAITRAMSSALEGLQQGNDRHGFAWRVLITAAGCAIATDGQAIVSTIVSLNTVYVAAVGLLFLLHETGQRVAPRCASWMLMSGAATSLFVSAMNWTGVGDLPGWLPLPAGLLISACALVAWKSARILGRVRS</sequence>
<dbReference type="KEGG" id="bpx:BUPH_02654"/>
<dbReference type="GO" id="GO:0016020">
    <property type="term" value="C:membrane"/>
    <property type="evidence" value="ECO:0007669"/>
    <property type="project" value="UniProtKB-SubCell"/>
</dbReference>
<evidence type="ECO:0000313" key="8">
    <source>
        <dbReference type="Proteomes" id="UP000010105"/>
    </source>
</evidence>
<evidence type="ECO:0000256" key="6">
    <source>
        <dbReference type="SAM" id="Phobius"/>
    </source>
</evidence>
<dbReference type="PATRIC" id="fig|1229205.11.peg.2405"/>
<evidence type="ECO:0000256" key="1">
    <source>
        <dbReference type="ARBA" id="ARBA00004141"/>
    </source>
</evidence>
<evidence type="ECO:0000256" key="4">
    <source>
        <dbReference type="ARBA" id="ARBA00022989"/>
    </source>
</evidence>
<dbReference type="Proteomes" id="UP000010105">
    <property type="component" value="Chromosome 1"/>
</dbReference>
<dbReference type="eggNOG" id="COG0591">
    <property type="taxonomic scope" value="Bacteria"/>
</dbReference>
<keyword evidence="3 6" id="KW-0812">Transmembrane</keyword>
<feature type="transmembrane region" description="Helical" evidence="6">
    <location>
        <begin position="12"/>
        <end position="33"/>
    </location>
</feature>
<accession>K0DS66</accession>
<organism evidence="7 8">
    <name type="scientific">Paraburkholderia phenoliruptrix BR3459a</name>
    <dbReference type="NCBI Taxonomy" id="1229205"/>
    <lineage>
        <taxon>Bacteria</taxon>
        <taxon>Pseudomonadati</taxon>
        <taxon>Pseudomonadota</taxon>
        <taxon>Betaproteobacteria</taxon>
        <taxon>Burkholderiales</taxon>
        <taxon>Burkholderiaceae</taxon>
        <taxon>Paraburkholderia</taxon>
    </lineage>
</organism>
<dbReference type="Gene3D" id="1.20.1730.10">
    <property type="entry name" value="Sodium/glucose cotransporter"/>
    <property type="match status" value="1"/>
</dbReference>
<dbReference type="InterPro" id="IPR038377">
    <property type="entry name" value="Na/Glc_symporter_sf"/>
</dbReference>
<dbReference type="InterPro" id="IPR001734">
    <property type="entry name" value="Na/solute_symporter"/>
</dbReference>
<dbReference type="AlphaFoldDB" id="K0DS66"/>
<evidence type="ECO:0000256" key="5">
    <source>
        <dbReference type="ARBA" id="ARBA00023136"/>
    </source>
</evidence>
<protein>
    <recommendedName>
        <fullName evidence="9">Sodium:solute symporter</fullName>
    </recommendedName>
</protein>
<dbReference type="PROSITE" id="PS50283">
    <property type="entry name" value="NA_SOLUT_SYMP_3"/>
    <property type="match status" value="1"/>
</dbReference>
<comment type="subcellular location">
    <subcellularLocation>
        <location evidence="1">Membrane</location>
        <topology evidence="1">Multi-pass membrane protein</topology>
    </subcellularLocation>
</comment>
<feature type="transmembrane region" description="Helical" evidence="6">
    <location>
        <begin position="109"/>
        <end position="131"/>
    </location>
</feature>
<comment type="similarity">
    <text evidence="2">Belongs to the sodium:solute symporter (SSF) (TC 2.A.21) family.</text>
</comment>
<feature type="transmembrane region" description="Helical" evidence="6">
    <location>
        <begin position="138"/>
        <end position="159"/>
    </location>
</feature>
<feature type="transmembrane region" description="Helical" evidence="6">
    <location>
        <begin position="186"/>
        <end position="204"/>
    </location>
</feature>
<feature type="transmembrane region" description="Helical" evidence="6">
    <location>
        <begin position="360"/>
        <end position="379"/>
    </location>
</feature>
<evidence type="ECO:0008006" key="9">
    <source>
        <dbReference type="Google" id="ProtNLM"/>
    </source>
</evidence>
<feature type="transmembrane region" description="Helical" evidence="6">
    <location>
        <begin position="86"/>
        <end position="103"/>
    </location>
</feature>